<feature type="compositionally biased region" description="Low complexity" evidence="1">
    <location>
        <begin position="1"/>
        <end position="13"/>
    </location>
</feature>
<name>A0A4U6SW97_SETVI</name>
<evidence type="ECO:0000256" key="1">
    <source>
        <dbReference type="SAM" id="MobiDB-lite"/>
    </source>
</evidence>
<sequence length="184" mass="19693">MAIPTVDSVTTTDDCSHATPTTNDISATTSGASSPPPGFTPPRVAVSTADAAQQDGAADKDLEKAKRHAFTAAVHCKLCTPLAPRPTKMKRAGRPAEADAKRDLPKRSEHLANHPLANVASSKRVEVVLVRWFKLIPEAAPPTSEGRQAYAKLHKAEMVDRHFEAVRDLLPPLRHACPALGMQA</sequence>
<dbReference type="Gramene" id="TKV92574">
    <property type="protein sequence ID" value="TKV92574"/>
    <property type="gene ID" value="SEVIR_9G170450v2"/>
</dbReference>
<feature type="region of interest" description="Disordered" evidence="1">
    <location>
        <begin position="83"/>
        <end position="112"/>
    </location>
</feature>
<feature type="region of interest" description="Disordered" evidence="1">
    <location>
        <begin position="1"/>
        <end position="60"/>
    </location>
</feature>
<gene>
    <name evidence="2" type="ORF">SEVIR_9G170450v2</name>
</gene>
<reference evidence="2" key="1">
    <citation type="submission" date="2019-03" db="EMBL/GenBank/DDBJ databases">
        <title>WGS assembly of Setaria viridis.</title>
        <authorList>
            <person name="Huang P."/>
            <person name="Jenkins J."/>
            <person name="Grimwood J."/>
            <person name="Barry K."/>
            <person name="Healey A."/>
            <person name="Mamidi S."/>
            <person name="Sreedasyam A."/>
            <person name="Shu S."/>
            <person name="Feldman M."/>
            <person name="Wu J."/>
            <person name="Yu Y."/>
            <person name="Chen C."/>
            <person name="Johnson J."/>
            <person name="Rokhsar D."/>
            <person name="Baxter I."/>
            <person name="Schmutz J."/>
            <person name="Brutnell T."/>
            <person name="Kellogg E."/>
        </authorList>
    </citation>
    <scope>NUCLEOTIDE SEQUENCE [LARGE SCALE GENOMIC DNA]</scope>
</reference>
<accession>A0A4U6SW97</accession>
<evidence type="ECO:0000313" key="2">
    <source>
        <dbReference type="EMBL" id="TKV92574.1"/>
    </source>
</evidence>
<feature type="compositionally biased region" description="Basic and acidic residues" evidence="1">
    <location>
        <begin position="94"/>
        <end position="112"/>
    </location>
</feature>
<organism evidence="2 3">
    <name type="scientific">Setaria viridis</name>
    <name type="common">Green bristlegrass</name>
    <name type="synonym">Setaria italica subsp. viridis</name>
    <dbReference type="NCBI Taxonomy" id="4556"/>
    <lineage>
        <taxon>Eukaryota</taxon>
        <taxon>Viridiplantae</taxon>
        <taxon>Streptophyta</taxon>
        <taxon>Embryophyta</taxon>
        <taxon>Tracheophyta</taxon>
        <taxon>Spermatophyta</taxon>
        <taxon>Magnoliopsida</taxon>
        <taxon>Liliopsida</taxon>
        <taxon>Poales</taxon>
        <taxon>Poaceae</taxon>
        <taxon>PACMAD clade</taxon>
        <taxon>Panicoideae</taxon>
        <taxon>Panicodae</taxon>
        <taxon>Paniceae</taxon>
        <taxon>Cenchrinae</taxon>
        <taxon>Setaria</taxon>
    </lineage>
</organism>
<dbReference type="AlphaFoldDB" id="A0A4U6SW97"/>
<evidence type="ECO:0000313" key="3">
    <source>
        <dbReference type="Proteomes" id="UP000298652"/>
    </source>
</evidence>
<proteinExistence type="predicted"/>
<dbReference type="Proteomes" id="UP000298652">
    <property type="component" value="Chromosome 9"/>
</dbReference>
<dbReference type="EMBL" id="CM016560">
    <property type="protein sequence ID" value="TKV92574.1"/>
    <property type="molecule type" value="Genomic_DNA"/>
</dbReference>
<keyword evidence="3" id="KW-1185">Reference proteome</keyword>
<protein>
    <submittedName>
        <fullName evidence="2">Uncharacterized protein</fullName>
    </submittedName>
</protein>